<name>A0A2S3ZSY3_ARTGL</name>
<gene>
    <name evidence="2" type="ORF">CVS27_16995</name>
</gene>
<sequence>MVRRPSGLLTPSWASNLIAPDGLEGIRLPGTDKKGNKHLPATGRAGYVEAPPVMQGTSNQIAGLFPFMTSTSKSPLGAPMGTHFFHMSPVFLDFMTLFLAGGASSPSLILFGLQGRGKSSFFLRMLMGMLAAGYLVVIPGDLKGEYSKFMRHIGGKAFEVGGDKGCVNPLDAGPLEGAVHSIKDDKIRNAMLAEMRSRRHRTVRALVELVLARPLSADAGEPGILSEAIDHAVAGHGRFALLGHVENRIANPTPEMIESASCHDAADFLRLTKGLRNGLKDLIHSPEFGGTFSQPTSEDMPVGVNCSFDISAVDLSEERYRAALQIVTWNYAQSVTSSVMSLKEAGLYPEVHYIMGFDELWQNFQVDPRVAVNMLEGLIRINRTKGIGQALITHGTGDLDLPDPALTAKAKQFVARSSMRVYGGIPYDEIDSLEKVQKFTNKERELLGAWAADSGSGSVPLGRGKFLAKFGDDPGIPINMGPLTTLEKFLHNTNENFDGAKNALAGHH</sequence>
<reference evidence="2 3" key="1">
    <citation type="submission" date="2018-01" db="EMBL/GenBank/DDBJ databases">
        <title>Arthrobacter sp. nov., from glaciers in China.</title>
        <authorList>
            <person name="Liu Q."/>
            <person name="Xin Y.-H."/>
        </authorList>
    </citation>
    <scope>NUCLEOTIDE SEQUENCE [LARGE SCALE GENOMIC DNA]</scope>
    <source>
        <strain evidence="2 3">HLT2-12-2</strain>
    </source>
</reference>
<dbReference type="InterPro" id="IPR027417">
    <property type="entry name" value="P-loop_NTPase"/>
</dbReference>
<dbReference type="Proteomes" id="UP000237061">
    <property type="component" value="Unassembled WGS sequence"/>
</dbReference>
<dbReference type="Gene3D" id="3.40.50.300">
    <property type="entry name" value="P-loop containing nucleotide triphosphate hydrolases"/>
    <property type="match status" value="2"/>
</dbReference>
<keyword evidence="1" id="KW-0812">Transmembrane</keyword>
<dbReference type="SUPFAM" id="SSF52540">
    <property type="entry name" value="P-loop containing nucleoside triphosphate hydrolases"/>
    <property type="match status" value="1"/>
</dbReference>
<feature type="transmembrane region" description="Helical" evidence="1">
    <location>
        <begin position="121"/>
        <end position="142"/>
    </location>
</feature>
<dbReference type="EMBL" id="PPXC01000016">
    <property type="protein sequence ID" value="POH72189.1"/>
    <property type="molecule type" value="Genomic_DNA"/>
</dbReference>
<evidence type="ECO:0000313" key="2">
    <source>
        <dbReference type="EMBL" id="POH72189.1"/>
    </source>
</evidence>
<evidence type="ECO:0000256" key="1">
    <source>
        <dbReference type="SAM" id="Phobius"/>
    </source>
</evidence>
<keyword evidence="1" id="KW-0472">Membrane</keyword>
<dbReference type="AlphaFoldDB" id="A0A2S3ZSY3"/>
<keyword evidence="3" id="KW-1185">Reference proteome</keyword>
<keyword evidence="1" id="KW-1133">Transmembrane helix</keyword>
<evidence type="ECO:0000313" key="3">
    <source>
        <dbReference type="Proteomes" id="UP000237061"/>
    </source>
</evidence>
<feature type="transmembrane region" description="Helical" evidence="1">
    <location>
        <begin position="90"/>
        <end position="109"/>
    </location>
</feature>
<proteinExistence type="predicted"/>
<protein>
    <recommendedName>
        <fullName evidence="4">ATP/GTP-binding protein</fullName>
    </recommendedName>
</protein>
<accession>A0A2S3ZSY3</accession>
<organism evidence="2 3">
    <name type="scientific">Arthrobacter glacialis</name>
    <dbReference type="NCBI Taxonomy" id="1664"/>
    <lineage>
        <taxon>Bacteria</taxon>
        <taxon>Bacillati</taxon>
        <taxon>Actinomycetota</taxon>
        <taxon>Actinomycetes</taxon>
        <taxon>Micrococcales</taxon>
        <taxon>Micrococcaceae</taxon>
        <taxon>Arthrobacter</taxon>
    </lineage>
</organism>
<comment type="caution">
    <text evidence="2">The sequence shown here is derived from an EMBL/GenBank/DDBJ whole genome shotgun (WGS) entry which is preliminary data.</text>
</comment>
<evidence type="ECO:0008006" key="4">
    <source>
        <dbReference type="Google" id="ProtNLM"/>
    </source>
</evidence>